<keyword evidence="3" id="KW-1133">Transmembrane helix</keyword>
<dbReference type="InterPro" id="IPR029058">
    <property type="entry name" value="AB_hydrolase_fold"/>
</dbReference>
<dbReference type="Gene3D" id="3.40.50.1820">
    <property type="entry name" value="alpha/beta hydrolase"/>
    <property type="match status" value="1"/>
</dbReference>
<dbReference type="OrthoDB" id="273452at2759"/>
<comment type="caution">
    <text evidence="5">The sequence shown here is derived from an EMBL/GenBank/DDBJ whole genome shotgun (WGS) entry which is preliminary data.</text>
</comment>
<dbReference type="PANTHER" id="PTHR12482">
    <property type="entry name" value="LIPASE ROG1-RELATED-RELATED"/>
    <property type="match status" value="1"/>
</dbReference>
<evidence type="ECO:0000256" key="1">
    <source>
        <dbReference type="ARBA" id="ARBA00007920"/>
    </source>
</evidence>
<evidence type="ECO:0000256" key="2">
    <source>
        <dbReference type="ARBA" id="ARBA00022963"/>
    </source>
</evidence>
<protein>
    <recommendedName>
        <fullName evidence="4">DUF676 domain-containing protein</fullName>
    </recommendedName>
</protein>
<dbReference type="InterPro" id="IPR044294">
    <property type="entry name" value="Lipase-like"/>
</dbReference>
<keyword evidence="3" id="KW-0812">Transmembrane</keyword>
<gene>
    <name evidence="5" type="ORF">C6P45_004741</name>
</gene>
<dbReference type="GO" id="GO:0047372">
    <property type="term" value="F:monoacylglycerol lipase activity"/>
    <property type="evidence" value="ECO:0007669"/>
    <property type="project" value="TreeGrafter"/>
</dbReference>
<dbReference type="EMBL" id="PUHR01000007">
    <property type="protein sequence ID" value="KAG0671866.1"/>
    <property type="molecule type" value="Genomic_DNA"/>
</dbReference>
<organism evidence="5 6">
    <name type="scientific">Maudiozyma exigua</name>
    <name type="common">Yeast</name>
    <name type="synonym">Kazachstania exigua</name>
    <dbReference type="NCBI Taxonomy" id="34358"/>
    <lineage>
        <taxon>Eukaryota</taxon>
        <taxon>Fungi</taxon>
        <taxon>Dikarya</taxon>
        <taxon>Ascomycota</taxon>
        <taxon>Saccharomycotina</taxon>
        <taxon>Saccharomycetes</taxon>
        <taxon>Saccharomycetales</taxon>
        <taxon>Saccharomycetaceae</taxon>
        <taxon>Maudiozyma</taxon>
    </lineage>
</organism>
<dbReference type="Pfam" id="PF05057">
    <property type="entry name" value="DUF676"/>
    <property type="match status" value="1"/>
</dbReference>
<reference evidence="5 6" key="1">
    <citation type="submission" date="2020-11" db="EMBL/GenBank/DDBJ databases">
        <title>Kefir isolates.</title>
        <authorList>
            <person name="Marcisauskas S."/>
            <person name="Kim Y."/>
            <person name="Blasche S."/>
        </authorList>
    </citation>
    <scope>NUCLEOTIDE SEQUENCE [LARGE SCALE GENOMIC DNA]</scope>
    <source>
        <strain evidence="5 6">OG2</strain>
    </source>
</reference>
<dbReference type="SUPFAM" id="SSF53474">
    <property type="entry name" value="alpha/beta-Hydrolases"/>
    <property type="match status" value="1"/>
</dbReference>
<evidence type="ECO:0000259" key="4">
    <source>
        <dbReference type="Pfam" id="PF05057"/>
    </source>
</evidence>
<dbReference type="Proteomes" id="UP000750334">
    <property type="component" value="Unassembled WGS sequence"/>
</dbReference>
<name>A0A9P7BDN9_MAUEX</name>
<feature type="domain" description="DUF676" evidence="4">
    <location>
        <begin position="4"/>
        <end position="211"/>
    </location>
</feature>
<dbReference type="PANTHER" id="PTHR12482:SF24">
    <property type="entry name" value="LIPID DROPLET PHOSPHOLIPASE 1"/>
    <property type="match status" value="1"/>
</dbReference>
<keyword evidence="6" id="KW-1185">Reference proteome</keyword>
<evidence type="ECO:0000313" key="5">
    <source>
        <dbReference type="EMBL" id="KAG0671866.1"/>
    </source>
</evidence>
<dbReference type="AlphaFoldDB" id="A0A9P7BDN9"/>
<keyword evidence="2" id="KW-0443">Lipid metabolism</keyword>
<feature type="transmembrane region" description="Helical" evidence="3">
    <location>
        <begin position="274"/>
        <end position="299"/>
    </location>
</feature>
<dbReference type="GO" id="GO:0005811">
    <property type="term" value="C:lipid droplet"/>
    <property type="evidence" value="ECO:0007669"/>
    <property type="project" value="TreeGrafter"/>
</dbReference>
<accession>A0A9P7BDN9</accession>
<dbReference type="GO" id="GO:0004622">
    <property type="term" value="F:phosphatidylcholine lysophospholipase activity"/>
    <property type="evidence" value="ECO:0007669"/>
    <property type="project" value="TreeGrafter"/>
</dbReference>
<evidence type="ECO:0000313" key="6">
    <source>
        <dbReference type="Proteomes" id="UP000750334"/>
    </source>
</evidence>
<comment type="similarity">
    <text evidence="1">Belongs to the putative lipase ROG1 family.</text>
</comment>
<dbReference type="InterPro" id="IPR007751">
    <property type="entry name" value="DUF676_lipase-like"/>
</dbReference>
<keyword evidence="3" id="KW-0472">Membrane</keyword>
<proteinExistence type="inferred from homology"/>
<evidence type="ECO:0000256" key="3">
    <source>
        <dbReference type="SAM" id="Phobius"/>
    </source>
</evidence>
<sequence length="477" mass="54084">MTSKQESHLFVLIHGLWGTPQHMGSLEESIRNYIDPRENALFLLPSQNSKFKTFDGIEILGYRALLEICQFIRKHNNSNDSKKKQITKISIIGYSLGGLVSRFVIGKMFTECAEYFEGIEPVLFLTVASPHLGIHFFNPSSSIVRAFLNPVLTTLGSTALGKSGRELFIANRYSSILVQLSEGEFIDGLSKFKHRTVIANVKNDRTVAFYTAFITNHDPFMETGNTINYSFETNIPGSGYSFSLPKIVDLTQLDPSDKRIIESKPMSLNSKLKLYLLLPCLFLFFFPIVLIVNISGTLYRHFATIKYRRMIKNGDLPNEFRERIGISDRLETYVSGQYESILKENDNEDDDLITNDNDADLINSGDVYSGSIDNNTTLDEINSEDQKWQEFIKKYSTIVDDENTWFERFDNLPFDNKRSTILKNLSALNWVRVPIYVKALNAHGGIIARTGIHESTQPSSVAAVQFVGQIVNYLTSH</sequence>
<keyword evidence="2" id="KW-0442">Lipid degradation</keyword>
<dbReference type="GO" id="GO:0016042">
    <property type="term" value="P:lipid catabolic process"/>
    <property type="evidence" value="ECO:0007669"/>
    <property type="project" value="UniProtKB-KW"/>
</dbReference>